<evidence type="ECO:0000256" key="1">
    <source>
        <dbReference type="SAM" id="SignalP"/>
    </source>
</evidence>
<sequence length="104" mass="10997">MKTRFICALAASLAMAQFAVPAYAETPEAPAQFRAAAPQSFTAEDLQRYGLSSEDAARGVALQEQGYTVVALTPEEAEAYQAGAFSQTEWILIGVGVLIILAIA</sequence>
<dbReference type="EMBL" id="CP047045">
    <property type="protein sequence ID" value="QGZ96691.1"/>
    <property type="molecule type" value="Genomic_DNA"/>
</dbReference>
<organism evidence="2 3">
    <name type="scientific">Terricaulis silvestris</name>
    <dbReference type="NCBI Taxonomy" id="2686094"/>
    <lineage>
        <taxon>Bacteria</taxon>
        <taxon>Pseudomonadati</taxon>
        <taxon>Pseudomonadota</taxon>
        <taxon>Alphaproteobacteria</taxon>
        <taxon>Caulobacterales</taxon>
        <taxon>Caulobacteraceae</taxon>
        <taxon>Terricaulis</taxon>
    </lineage>
</organism>
<proteinExistence type="predicted"/>
<dbReference type="AlphaFoldDB" id="A0A6I6MRB9"/>
<feature type="signal peptide" evidence="1">
    <location>
        <begin position="1"/>
        <end position="24"/>
    </location>
</feature>
<feature type="chain" id="PRO_5026341909" evidence="1">
    <location>
        <begin position="25"/>
        <end position="104"/>
    </location>
</feature>
<protein>
    <submittedName>
        <fullName evidence="2">Uncharacterized protein</fullName>
    </submittedName>
</protein>
<accession>A0A6I6MRB9</accession>
<evidence type="ECO:0000313" key="3">
    <source>
        <dbReference type="Proteomes" id="UP000431269"/>
    </source>
</evidence>
<evidence type="ECO:0000313" key="2">
    <source>
        <dbReference type="EMBL" id="QGZ96691.1"/>
    </source>
</evidence>
<dbReference type="KEGG" id="tsv:DSM104635_03552"/>
<keyword evidence="1" id="KW-0732">Signal</keyword>
<dbReference type="Proteomes" id="UP000431269">
    <property type="component" value="Chromosome"/>
</dbReference>
<gene>
    <name evidence="2" type="ORF">DSM104635_03552</name>
</gene>
<keyword evidence="3" id="KW-1185">Reference proteome</keyword>
<name>A0A6I6MRB9_9CAUL</name>
<reference evidence="3" key="1">
    <citation type="submission" date="2019-12" db="EMBL/GenBank/DDBJ databases">
        <title>Complete genome of Terracaulis silvestris 0127_4.</title>
        <authorList>
            <person name="Vieira S."/>
            <person name="Riedel T."/>
            <person name="Sproer C."/>
            <person name="Pascual J."/>
            <person name="Boedeker C."/>
            <person name="Overmann J."/>
        </authorList>
    </citation>
    <scope>NUCLEOTIDE SEQUENCE [LARGE SCALE GENOMIC DNA]</scope>
    <source>
        <strain evidence="3">0127_4</strain>
    </source>
</reference>
<dbReference type="RefSeq" id="WP_158767466.1">
    <property type="nucleotide sequence ID" value="NZ_CP047045.1"/>
</dbReference>